<gene>
    <name evidence="5" type="ORF">B7O98_09440</name>
</gene>
<sequence length="620" mass="68695">MRGDKMTLTKHVKLACLFLLILIFSVTAEIAGLTALSLKNDLTNGSISQTDGGFCPAKGGTLVVIHFGDPKSFNPDAVADDPLYPVASQIFNKLVTLDANYNVIPDLAESWEVSPNASVYVFHLRKNVKWHDGVPLTCKDVKYTFLAMKNFTGVAAGLLNLNLLKSVECQDDYTVVFKFSQPNAPFLSFVAWYGTFILPEHIYNKTEYTNWMDPKIPALSKPVGTGPFKFVEYVKGSHIILEANKDYFKEGLPCLDRIVFKIVPDAVAAEQTFIAEGDVLLTTPPLTDLPKLNATPGVVVRTYPTPSRWFLAFNMLRDLTRNKDFRFAIAYALNRTDILYRAFSGFGFVAKGMYVPSISWAYNPNAQPPEFNLEKANQILNSLGFKVGSDGFRTYPNGTRLTLKLVSFQTAEINAMSQVIKEQLRKVGIDVSIELLDLGTFQQKAYREKNFDIAITDGFWGPDPHNLYLRFGGGGHNLPGYNNTQFNDLAMKAATTGDTSRRKDLYWSLQEILAQELPIVPLIDVLGFDVYKAEWIGFDRDLPGKVGLGVYEAVWSKAKLTTTPVSITTTQTSISPTSSPITSTTQPTPTEGITTTATLAVLVIVIVIIAAAVFMYIRKK</sequence>
<dbReference type="Pfam" id="PF00496">
    <property type="entry name" value="SBP_bac_5"/>
    <property type="match status" value="1"/>
</dbReference>
<keyword evidence="3" id="KW-0812">Transmembrane</keyword>
<evidence type="ECO:0000256" key="1">
    <source>
        <dbReference type="ARBA" id="ARBA00005695"/>
    </source>
</evidence>
<comment type="similarity">
    <text evidence="1">Belongs to the bacterial solute-binding protein 5 family.</text>
</comment>
<dbReference type="GO" id="GO:0015833">
    <property type="term" value="P:peptide transport"/>
    <property type="evidence" value="ECO:0007669"/>
    <property type="project" value="TreeGrafter"/>
</dbReference>
<keyword evidence="3" id="KW-1133">Transmembrane helix</keyword>
<evidence type="ECO:0000256" key="2">
    <source>
        <dbReference type="ARBA" id="ARBA00022729"/>
    </source>
</evidence>
<keyword evidence="2" id="KW-0732">Signal</keyword>
<proteinExistence type="inferred from homology"/>
<organism evidence="5 6">
    <name type="scientific">Zestosphaera tikiterensis</name>
    <dbReference type="NCBI Taxonomy" id="1973259"/>
    <lineage>
        <taxon>Archaea</taxon>
        <taxon>Thermoproteota</taxon>
        <taxon>Thermoprotei</taxon>
        <taxon>Desulfurococcales</taxon>
        <taxon>Desulfurococcaceae</taxon>
        <taxon>Zestosphaera</taxon>
    </lineage>
</organism>
<dbReference type="Gene3D" id="3.10.105.10">
    <property type="entry name" value="Dipeptide-binding Protein, Domain 3"/>
    <property type="match status" value="1"/>
</dbReference>
<dbReference type="GO" id="GO:0042597">
    <property type="term" value="C:periplasmic space"/>
    <property type="evidence" value="ECO:0007669"/>
    <property type="project" value="UniProtKB-ARBA"/>
</dbReference>
<evidence type="ECO:0000259" key="4">
    <source>
        <dbReference type="Pfam" id="PF00496"/>
    </source>
</evidence>
<dbReference type="InterPro" id="IPR023765">
    <property type="entry name" value="SBP_5_CS"/>
</dbReference>
<dbReference type="InterPro" id="IPR030678">
    <property type="entry name" value="Peptide/Ni-bd"/>
</dbReference>
<dbReference type="InterPro" id="IPR000914">
    <property type="entry name" value="SBP_5_dom"/>
</dbReference>
<dbReference type="AlphaFoldDB" id="A0A2R7Y1H3"/>
<comment type="caution">
    <text evidence="5">The sequence shown here is derived from an EMBL/GenBank/DDBJ whole genome shotgun (WGS) entry which is preliminary data.</text>
</comment>
<feature type="transmembrane region" description="Helical" evidence="3">
    <location>
        <begin position="597"/>
        <end position="617"/>
    </location>
</feature>
<protein>
    <recommendedName>
        <fullName evidence="4">Solute-binding protein family 5 domain-containing protein</fullName>
    </recommendedName>
</protein>
<dbReference type="GO" id="GO:1904680">
    <property type="term" value="F:peptide transmembrane transporter activity"/>
    <property type="evidence" value="ECO:0007669"/>
    <property type="project" value="TreeGrafter"/>
</dbReference>
<dbReference type="PIRSF" id="PIRSF002741">
    <property type="entry name" value="MppA"/>
    <property type="match status" value="1"/>
</dbReference>
<name>A0A2R7Y1H3_9CREN</name>
<evidence type="ECO:0000256" key="3">
    <source>
        <dbReference type="SAM" id="Phobius"/>
    </source>
</evidence>
<dbReference type="EMBL" id="NBVN01000013">
    <property type="protein sequence ID" value="PUA31374.1"/>
    <property type="molecule type" value="Genomic_DNA"/>
</dbReference>
<keyword evidence="3" id="KW-0472">Membrane</keyword>
<reference evidence="5 6" key="1">
    <citation type="journal article" date="2018" name="Syst. Appl. Microbiol.">
        <title>A new symbiotic nanoarchaeote (Candidatus Nanoclepta minutus) and its host (Zestosphaera tikiterensis gen. nov., sp. nov.) from a New Zealand hot spring.</title>
        <authorList>
            <person name="St John E."/>
            <person name="Liu Y."/>
            <person name="Podar M."/>
            <person name="Stott M.B."/>
            <person name="Meneghin J."/>
            <person name="Chen Z."/>
            <person name="Lagutin K."/>
            <person name="Mitchell K."/>
            <person name="Reysenbach A.L."/>
        </authorList>
    </citation>
    <scope>NUCLEOTIDE SEQUENCE [LARGE SCALE GENOMIC DNA]</scope>
    <source>
        <strain evidence="5">NZ3</strain>
    </source>
</reference>
<evidence type="ECO:0000313" key="5">
    <source>
        <dbReference type="EMBL" id="PUA31374.1"/>
    </source>
</evidence>
<feature type="domain" description="Solute-binding protein family 5" evidence="4">
    <location>
        <begin position="103"/>
        <end position="476"/>
    </location>
</feature>
<dbReference type="SUPFAM" id="SSF53850">
    <property type="entry name" value="Periplasmic binding protein-like II"/>
    <property type="match status" value="1"/>
</dbReference>
<dbReference type="Gene3D" id="3.40.190.10">
    <property type="entry name" value="Periplasmic binding protein-like II"/>
    <property type="match status" value="1"/>
</dbReference>
<evidence type="ECO:0000313" key="6">
    <source>
        <dbReference type="Proteomes" id="UP000244093"/>
    </source>
</evidence>
<dbReference type="PANTHER" id="PTHR30290">
    <property type="entry name" value="PERIPLASMIC BINDING COMPONENT OF ABC TRANSPORTER"/>
    <property type="match status" value="1"/>
</dbReference>
<dbReference type="GO" id="GO:0043190">
    <property type="term" value="C:ATP-binding cassette (ABC) transporter complex"/>
    <property type="evidence" value="ECO:0007669"/>
    <property type="project" value="InterPro"/>
</dbReference>
<dbReference type="InterPro" id="IPR039424">
    <property type="entry name" value="SBP_5"/>
</dbReference>
<dbReference type="Proteomes" id="UP000244093">
    <property type="component" value="Unassembled WGS sequence"/>
</dbReference>
<dbReference type="PROSITE" id="PS01040">
    <property type="entry name" value="SBP_BACTERIAL_5"/>
    <property type="match status" value="1"/>
</dbReference>
<accession>A0A2R7Y1H3</accession>